<dbReference type="InterPro" id="IPR015943">
    <property type="entry name" value="WD40/YVTN_repeat-like_dom_sf"/>
</dbReference>
<sequence>MVSLAGWVLSSSAAVVWSEDFEGAALNAASGNNQTLPGTVLQTANSASGIIVDATTDSAAAAAFPLASGKFIRLSTDANAFTALRSSLNPIPFGQVPPTATYALTFDMYLPDNLAVAVGDFQPRFALDGAGGNGPTDASSEQHAAGQYHVAYAGPISDFIATDVNEVRPFIGIDQAGALLADYLYIDNIHLEITEEAEPPPPLNTAYFANLKANRVESTPLVKWKQFGPGMSGYIDKFWINNGDPDAMYTQLDMGNGHVTLNRGEYWTSYKEIDGNGLPGGITGIEFSYQDPDFGLMMAKEGIYSTTNRGRSWFFLLDIEPANSQMHSVLAVDPNNDAVWYIGAGQHWMIKDTHFTQSGLFYSTDGNYSSGFILKSTDKGQSWTKVTSVFPADSDFSKIIVDPRNSDVVYASNQHGVYKSTNGGADWALVPGHGQLPHNQPRDMGFYFDGADEFLLYVLEVTHYTPNGSTIDTSGGVFRSADGGANWEDLAGNLGIDMGIVGPSSYGYREKYFWAVGKWLETTTDDVKTNHPVFPTNTFSQFTRIAVDPTNKDRVYLSHNYKHDYAFPPGNIWMTENGGTNWIAAAREGPYWMNGTDQAYWQSRGQPLGMNANFAHVDREHRENDNTQSGPRFVFCNPLGDVYTAFAQQVMCSTDHGATWNQVDDDETFPGSGHWVGRGDCNLPGETFCLQTGTPGTYLWGSGEHGLWRNTDDGNLVYPGAIAVEQLTGQSISDNSPLSISTIATDPRNPNHVYMIPFRQDMRGELLFSDDGGDSWTTLSTPIVFPGANDVLDSRSLLIDHQDANNLYFCIPFSEWERWSGNFVNNGRKFDGDTETFGQGIYKSTNGGISFDMATNGIPANRSVYRLAMDQADPQILYAALNETHNGDPGGLYQTTDGGGQWNPLPIPSGIRSVNHVVVHANGGIYIACGDYNGSTGGGYVSQDGGASWHLLFDMPYLRHFVPSMADPDIIAVTVERNTTVGQRNPGLYVTIDGGANWHKINNRHGQPDGIRKVEPDPYDPDVLWMGNHGTGFFRADISPLKTGEPIPFFWDWMEENGQKGRLADADADGFDGPAEFVAGTDPDDGGSYLRADLAEGNRIAFESVEGRLYTIEVAGDLRSGWSVLTNGVAGTGGPLEFVDAGMASNRFYRVQVELP</sequence>
<organism evidence="1 2">
    <name type="scientific">Pontiella desulfatans</name>
    <dbReference type="NCBI Taxonomy" id="2750659"/>
    <lineage>
        <taxon>Bacteria</taxon>
        <taxon>Pseudomonadati</taxon>
        <taxon>Kiritimatiellota</taxon>
        <taxon>Kiritimatiellia</taxon>
        <taxon>Kiritimatiellales</taxon>
        <taxon>Pontiellaceae</taxon>
        <taxon>Pontiella</taxon>
    </lineage>
</organism>
<dbReference type="SUPFAM" id="SSF110296">
    <property type="entry name" value="Oligoxyloglucan reducing end-specific cellobiohydrolase"/>
    <property type="match status" value="3"/>
</dbReference>
<dbReference type="EMBL" id="CAAHFG010000001">
    <property type="protein sequence ID" value="VGO11895.1"/>
    <property type="molecule type" value="Genomic_DNA"/>
</dbReference>
<dbReference type="Gene3D" id="2.130.10.10">
    <property type="entry name" value="YVTN repeat-like/Quinoprotein amine dehydrogenase"/>
    <property type="match status" value="4"/>
</dbReference>
<keyword evidence="2" id="KW-1185">Reference proteome</keyword>
<dbReference type="CDD" id="cd15482">
    <property type="entry name" value="Sialidase_non-viral"/>
    <property type="match status" value="2"/>
</dbReference>
<gene>
    <name evidence="1" type="ORF">PDESU_00443</name>
</gene>
<dbReference type="Proteomes" id="UP000366872">
    <property type="component" value="Unassembled WGS sequence"/>
</dbReference>
<dbReference type="PANTHER" id="PTHR43739:SF5">
    <property type="entry name" value="EXO-ALPHA-SIALIDASE"/>
    <property type="match status" value="1"/>
</dbReference>
<reference evidence="1 2" key="1">
    <citation type="submission" date="2019-04" db="EMBL/GenBank/DDBJ databases">
        <authorList>
            <person name="Van Vliet M D."/>
        </authorList>
    </citation>
    <scope>NUCLEOTIDE SEQUENCE [LARGE SCALE GENOMIC DNA]</scope>
    <source>
        <strain evidence="1 2">F1</strain>
    </source>
</reference>
<dbReference type="InterPro" id="IPR052025">
    <property type="entry name" value="Xyloglucanase_GH74"/>
</dbReference>
<proteinExistence type="predicted"/>
<name>A0A6C2TW44_PONDE</name>
<evidence type="ECO:0000313" key="1">
    <source>
        <dbReference type="EMBL" id="VGO11895.1"/>
    </source>
</evidence>
<dbReference type="GO" id="GO:0010411">
    <property type="term" value="P:xyloglucan metabolic process"/>
    <property type="evidence" value="ECO:0007669"/>
    <property type="project" value="TreeGrafter"/>
</dbReference>
<dbReference type="AlphaFoldDB" id="A0A6C2TW44"/>
<accession>A0A6C2TW44</accession>
<dbReference type="PANTHER" id="PTHR43739">
    <property type="entry name" value="XYLOGLUCANASE (EUROFUNG)"/>
    <property type="match status" value="1"/>
</dbReference>
<evidence type="ECO:0000313" key="2">
    <source>
        <dbReference type="Proteomes" id="UP000366872"/>
    </source>
</evidence>
<protein>
    <submittedName>
        <fullName evidence="1">Xyloglucanase</fullName>
    </submittedName>
</protein>